<dbReference type="EMBL" id="KF270090">
    <property type="protein sequence ID" value="AGU70138.1"/>
    <property type="molecule type" value="Genomic_DNA"/>
</dbReference>
<reference evidence="2" key="1">
    <citation type="journal article" date="2013" name="Proc. Natl. Acad. Sci. U.S.A.">
        <title>Tandem oleosin genes in a cluster acquired in Brassicaceae created tapetosomes and conferred additive benefit of pollen vigor.</title>
        <authorList>
            <person name="Huang C.Y."/>
            <person name="Chen P.Y."/>
            <person name="Huang M.D."/>
            <person name="Tsou C.H."/>
            <person name="Jane W.N."/>
            <person name="Huang A.H."/>
        </authorList>
    </citation>
    <scope>NUCLEOTIDE SEQUENCE</scope>
</reference>
<evidence type="ECO:0000256" key="1">
    <source>
        <dbReference type="SAM" id="MobiDB-lite"/>
    </source>
</evidence>
<protein>
    <submittedName>
        <fullName evidence="2">Transducin</fullName>
    </submittedName>
</protein>
<sequence length="109" mass="11359">MDMGHVPARGRSHLGPEGTHTSAVWDRRRATVSPSAPKALTFLHVDSLPPSGAFCASNPLASTISNGTPTEAASSSETRNLFCCAAVPPLPAITAPTAEDLINKSFDVF</sequence>
<dbReference type="AlphaFoldDB" id="T1YX82"/>
<organism evidence="2">
    <name type="scientific">Tarenaya hassleriana</name>
    <dbReference type="NCBI Taxonomy" id="28532"/>
    <lineage>
        <taxon>Eukaryota</taxon>
        <taxon>Viridiplantae</taxon>
        <taxon>Streptophyta</taxon>
        <taxon>Embryophyta</taxon>
        <taxon>Tracheophyta</taxon>
        <taxon>Spermatophyta</taxon>
        <taxon>Magnoliopsida</taxon>
        <taxon>eudicotyledons</taxon>
        <taxon>Gunneridae</taxon>
        <taxon>Pentapetalae</taxon>
        <taxon>rosids</taxon>
        <taxon>malvids</taxon>
        <taxon>Brassicales</taxon>
        <taxon>Cleomaceae</taxon>
        <taxon>New World clade</taxon>
        <taxon>Tarenaya</taxon>
    </lineage>
</organism>
<proteinExistence type="predicted"/>
<accession>T1YX82</accession>
<feature type="region of interest" description="Disordered" evidence="1">
    <location>
        <begin position="1"/>
        <end position="23"/>
    </location>
</feature>
<evidence type="ECO:0000313" key="2">
    <source>
        <dbReference type="EMBL" id="AGU70138.1"/>
    </source>
</evidence>
<name>T1YX82_9ROSI</name>